<name>A0A645IB87_9ZZZZ</name>
<dbReference type="EMBL" id="VSSQ01110672">
    <property type="protein sequence ID" value="MPN48390.1"/>
    <property type="molecule type" value="Genomic_DNA"/>
</dbReference>
<dbReference type="SUPFAM" id="SSF53474">
    <property type="entry name" value="alpha/beta-Hydrolases"/>
    <property type="match status" value="1"/>
</dbReference>
<dbReference type="AlphaFoldDB" id="A0A645IB87"/>
<sequence length="126" mass="14746">MLREIQGKYGIITITSDDMYYSPFYGVLDYAYFKMDRLSLNTHVVKYLMYDFDLYKAGLDFKMPVYFMMGEEDLVTLYEKAKEAFEKLTAPKKKFYSVPNTGHSPMIDVPDAGEKMLREIVAEIKE</sequence>
<gene>
    <name evidence="1" type="ORF">SDC9_195997</name>
</gene>
<accession>A0A645IB87</accession>
<reference evidence="1" key="1">
    <citation type="submission" date="2019-08" db="EMBL/GenBank/DDBJ databases">
        <authorList>
            <person name="Kucharzyk K."/>
            <person name="Murdoch R.W."/>
            <person name="Higgins S."/>
            <person name="Loffler F."/>
        </authorList>
    </citation>
    <scope>NUCLEOTIDE SEQUENCE</scope>
</reference>
<evidence type="ECO:0000313" key="1">
    <source>
        <dbReference type="EMBL" id="MPN48390.1"/>
    </source>
</evidence>
<dbReference type="InterPro" id="IPR029058">
    <property type="entry name" value="AB_hydrolase_fold"/>
</dbReference>
<protein>
    <recommendedName>
        <fullName evidence="2">Alpha/beta hydrolase</fullName>
    </recommendedName>
</protein>
<proteinExistence type="predicted"/>
<evidence type="ECO:0008006" key="2">
    <source>
        <dbReference type="Google" id="ProtNLM"/>
    </source>
</evidence>
<organism evidence="1">
    <name type="scientific">bioreactor metagenome</name>
    <dbReference type="NCBI Taxonomy" id="1076179"/>
    <lineage>
        <taxon>unclassified sequences</taxon>
        <taxon>metagenomes</taxon>
        <taxon>ecological metagenomes</taxon>
    </lineage>
</organism>
<dbReference type="Gene3D" id="3.40.50.1820">
    <property type="entry name" value="alpha/beta hydrolase"/>
    <property type="match status" value="1"/>
</dbReference>
<comment type="caution">
    <text evidence="1">The sequence shown here is derived from an EMBL/GenBank/DDBJ whole genome shotgun (WGS) entry which is preliminary data.</text>
</comment>